<dbReference type="Proteomes" id="UP000214600">
    <property type="component" value="Unassembled WGS sequence"/>
</dbReference>
<name>A0A228IHY1_9BURK</name>
<dbReference type="EMBL" id="NKFA01000008">
    <property type="protein sequence ID" value="OXI42011.1"/>
    <property type="molecule type" value="Genomic_DNA"/>
</dbReference>
<dbReference type="Pfam" id="PF03527">
    <property type="entry name" value="RHS"/>
    <property type="match status" value="1"/>
</dbReference>
<proteinExistence type="predicted"/>
<organism evidence="2 3">
    <name type="scientific">Burkholderia aenigmatica</name>
    <dbReference type="NCBI Taxonomy" id="2015348"/>
    <lineage>
        <taxon>Bacteria</taxon>
        <taxon>Pseudomonadati</taxon>
        <taxon>Pseudomonadota</taxon>
        <taxon>Betaproteobacteria</taxon>
        <taxon>Burkholderiales</taxon>
        <taxon>Burkholderiaceae</taxon>
        <taxon>Burkholderia</taxon>
        <taxon>Burkholderia cepacia complex</taxon>
    </lineage>
</organism>
<comment type="caution">
    <text evidence="2">The sequence shown here is derived from an EMBL/GenBank/DDBJ whole genome shotgun (WGS) entry which is preliminary data.</text>
</comment>
<evidence type="ECO:0000313" key="3">
    <source>
        <dbReference type="Proteomes" id="UP000214600"/>
    </source>
</evidence>
<sequence length="69" mass="7642">MNEPNSYVPLARIDQGKAAANDADVRDAVYDFDNDVSGLPEEQNDADGALAWQARYKVWGTAVQEEWIA</sequence>
<evidence type="ECO:0000313" key="2">
    <source>
        <dbReference type="EMBL" id="OXI42011.1"/>
    </source>
</evidence>
<dbReference type="RefSeq" id="WP_043180304.1">
    <property type="nucleotide sequence ID" value="NZ_NKFA01000008.1"/>
</dbReference>
<evidence type="ECO:0000259" key="1">
    <source>
        <dbReference type="Pfam" id="PF03527"/>
    </source>
</evidence>
<reference evidence="2 3" key="2">
    <citation type="submission" date="2017-08" db="EMBL/GenBank/DDBJ databases">
        <title>WGS of novel Burkholderia cepaca complex species.</title>
        <authorList>
            <person name="Lipuma J."/>
            <person name="Spilker T."/>
        </authorList>
    </citation>
    <scope>NUCLEOTIDE SEQUENCE [LARGE SCALE GENOMIC DNA]</scope>
    <source>
        <strain evidence="2 3">AU17325</strain>
    </source>
</reference>
<accession>A0A228IHY1</accession>
<dbReference type="AlphaFoldDB" id="A0A228IHY1"/>
<reference evidence="3" key="1">
    <citation type="submission" date="2017-06" db="EMBL/GenBank/DDBJ databases">
        <authorList>
            <person name="LiPuma J."/>
            <person name="Spilker T."/>
        </authorList>
    </citation>
    <scope>NUCLEOTIDE SEQUENCE [LARGE SCALE GENOMIC DNA]</scope>
    <source>
        <strain evidence="3">AU17325</strain>
    </source>
</reference>
<gene>
    <name evidence="2" type="ORF">CFB84_22415</name>
</gene>
<dbReference type="InterPro" id="IPR001826">
    <property type="entry name" value="RHS"/>
</dbReference>
<feature type="domain" description="RHS protein conserved region" evidence="1">
    <location>
        <begin position="32"/>
        <end position="65"/>
    </location>
</feature>
<protein>
    <recommendedName>
        <fullName evidence="1">RHS protein conserved region domain-containing protein</fullName>
    </recommendedName>
</protein>